<protein>
    <submittedName>
        <fullName evidence="2">Hypothetical conserved protein</fullName>
    </submittedName>
</protein>
<dbReference type="PANTHER" id="PTHR42831">
    <property type="entry name" value="FE-S PROTEIN MATURATION AUXILIARY FACTOR YITW"/>
    <property type="match status" value="1"/>
</dbReference>
<dbReference type="PANTHER" id="PTHR42831:SF1">
    <property type="entry name" value="FE-S PROTEIN MATURATION AUXILIARY FACTOR YITW"/>
    <property type="match status" value="1"/>
</dbReference>
<dbReference type="InterPro" id="IPR034904">
    <property type="entry name" value="FSCA_dom_sf"/>
</dbReference>
<dbReference type="Gene3D" id="3.30.300.130">
    <property type="entry name" value="Fe-S cluster assembly (FSCA)"/>
    <property type="match status" value="1"/>
</dbReference>
<dbReference type="EMBL" id="AP011747">
    <property type="protein sequence ID" value="BAL56449.1"/>
    <property type="molecule type" value="Genomic_DNA"/>
</dbReference>
<dbReference type="Pfam" id="PF01883">
    <property type="entry name" value="FeS_assembly_P"/>
    <property type="match status" value="1"/>
</dbReference>
<evidence type="ECO:0000259" key="1">
    <source>
        <dbReference type="Pfam" id="PF01883"/>
    </source>
</evidence>
<reference evidence="2" key="2">
    <citation type="journal article" date="2012" name="PLoS ONE">
        <title>A Deeply Branching Thermophilic Bacterium with an Ancient Acetyl-CoA Pathway Dominates a Subsurface Ecosystem.</title>
        <authorList>
            <person name="Takami H."/>
            <person name="Noguchi H."/>
            <person name="Takaki Y."/>
            <person name="Uchiyama I."/>
            <person name="Toyoda A."/>
            <person name="Nishi S."/>
            <person name="Chee G.-J."/>
            <person name="Arai W."/>
            <person name="Nunoura T."/>
            <person name="Itoh T."/>
            <person name="Hattori M."/>
            <person name="Takai K."/>
        </authorList>
    </citation>
    <scope>NUCLEOTIDE SEQUENCE</scope>
</reference>
<dbReference type="InterPro" id="IPR052339">
    <property type="entry name" value="Fe-S_Maturation_MIP18"/>
</dbReference>
<reference evidence="2" key="1">
    <citation type="journal article" date="2005" name="Environ. Microbiol.">
        <title>Genetic and functional properties of uncultivated thermophilic crenarchaeotes from a subsurface gold mine as revealed by analysis of genome fragments.</title>
        <authorList>
            <person name="Nunoura T."/>
            <person name="Hirayama H."/>
            <person name="Takami H."/>
            <person name="Oida H."/>
            <person name="Nishi S."/>
            <person name="Shimamura S."/>
            <person name="Suzuki Y."/>
            <person name="Inagaki F."/>
            <person name="Takai K."/>
            <person name="Nealson K.H."/>
            <person name="Horikoshi K."/>
        </authorList>
    </citation>
    <scope>NUCLEOTIDE SEQUENCE</scope>
</reference>
<sequence>MTADEIREVIRENVFDPELGYNVVDLGLLYDVEVRGDKDVRLEMTLTTVGCPLYEQIQADCERAIKEHYGEDVNVEVEFVFDPPWNPEMMSEEIRAEMGFI</sequence>
<dbReference type="InterPro" id="IPR002744">
    <property type="entry name" value="MIP18-like"/>
</dbReference>
<dbReference type="AlphaFoldDB" id="H5SJW3"/>
<dbReference type="SUPFAM" id="SSF117916">
    <property type="entry name" value="Fe-S cluster assembly (FSCA) domain-like"/>
    <property type="match status" value="1"/>
</dbReference>
<proteinExistence type="predicted"/>
<accession>H5SJW3</accession>
<name>H5SJW3_9BACT</name>
<evidence type="ECO:0000313" key="2">
    <source>
        <dbReference type="EMBL" id="BAL56449.1"/>
    </source>
</evidence>
<feature type="domain" description="MIP18 family-like" evidence="1">
    <location>
        <begin position="5"/>
        <end position="77"/>
    </location>
</feature>
<organism evidence="2">
    <name type="scientific">uncultured Acetothermia bacterium</name>
    <dbReference type="NCBI Taxonomy" id="236499"/>
    <lineage>
        <taxon>Bacteria</taxon>
        <taxon>Candidatus Bipolaricaulota</taxon>
        <taxon>environmental samples</taxon>
    </lineage>
</organism>
<gene>
    <name evidence="2" type="ORF">HGMM_F37H05C42</name>
</gene>